<dbReference type="EMBL" id="JAAOAQ010000296">
    <property type="protein sequence ID" value="KAF5555836.1"/>
    <property type="molecule type" value="Genomic_DNA"/>
</dbReference>
<dbReference type="AlphaFoldDB" id="A0A8H5JJM4"/>
<dbReference type="InterPro" id="IPR038883">
    <property type="entry name" value="AN11006-like"/>
</dbReference>
<sequence length="543" mass="62981">MSSSPFLVLPPELRRLVYEYYYTTADGYFLQPISRKLAAANGKPIDLALMYTCRLIAYETRDLPLAYNKVTVSTIYDPKLCPLAGRFDYLLYAQLQQQVKLVLRLGDRFLTEASWVCIENRLPWFVPHLRYALSGQQREIDRTDLRSFDCWTFWNSFTYTAEPFQRQSHGTSALCEALGFTLRTLAQDATEEFNRAVNDELPGWEHSGTDRLLNFLDQCFKPWDIPHADVLTEMGRRFRDDHLWPTVESWAPNERQTQEYRAKFRISAASAAIDWLHKLPANKRMCIRGLVIIEDYPSVGRQESHALGLVPFCKQNPQLRISHQVSMLNVIFSRALLNCARSIESLENYAEHEIGEEAFDQANRVSFYEIAEWLAEIVSLPKAGMPNGSYTFTLDGGPIALICSRIFQQIVLQKEAMRFTIERSLPSLDPEERLFFGIQLHQGHGSAFAQLIDNSSFIKANFDPGQLWDAEKMLTEFRRIGVWEFSGNYRTRRMLYKLPRPPSVHIIPRLGALVMENYESRPCSWRRTAQETLHRRLRDSRQH</sequence>
<evidence type="ECO:0000313" key="1">
    <source>
        <dbReference type="EMBL" id="KAF5555836.1"/>
    </source>
</evidence>
<organism evidence="1 2">
    <name type="scientific">Fusarium phyllophilum</name>
    <dbReference type="NCBI Taxonomy" id="47803"/>
    <lineage>
        <taxon>Eukaryota</taxon>
        <taxon>Fungi</taxon>
        <taxon>Dikarya</taxon>
        <taxon>Ascomycota</taxon>
        <taxon>Pezizomycotina</taxon>
        <taxon>Sordariomycetes</taxon>
        <taxon>Hypocreomycetidae</taxon>
        <taxon>Hypocreales</taxon>
        <taxon>Nectriaceae</taxon>
        <taxon>Fusarium</taxon>
        <taxon>Fusarium fujikuroi species complex</taxon>
    </lineage>
</organism>
<dbReference type="PANTHER" id="PTHR42085">
    <property type="entry name" value="F-BOX DOMAIN-CONTAINING PROTEIN"/>
    <property type="match status" value="1"/>
</dbReference>
<proteinExistence type="predicted"/>
<name>A0A8H5JJM4_9HYPO</name>
<dbReference type="PANTHER" id="PTHR42085:SF1">
    <property type="entry name" value="F-BOX DOMAIN-CONTAINING PROTEIN"/>
    <property type="match status" value="1"/>
</dbReference>
<gene>
    <name evidence="1" type="ORF">FPHYL_8114</name>
</gene>
<protein>
    <submittedName>
        <fullName evidence="1">Uncharacterized protein</fullName>
    </submittedName>
</protein>
<dbReference type="Proteomes" id="UP000582016">
    <property type="component" value="Unassembled WGS sequence"/>
</dbReference>
<dbReference type="OrthoDB" id="5062850at2759"/>
<accession>A0A8H5JJM4</accession>
<keyword evidence="2" id="KW-1185">Reference proteome</keyword>
<comment type="caution">
    <text evidence="1">The sequence shown here is derived from an EMBL/GenBank/DDBJ whole genome shotgun (WGS) entry which is preliminary data.</text>
</comment>
<reference evidence="1 2" key="1">
    <citation type="submission" date="2020-05" db="EMBL/GenBank/DDBJ databases">
        <title>Identification and distribution of gene clusters putatively required for synthesis of sphingolipid metabolism inhibitors in phylogenetically diverse species of the filamentous fungus Fusarium.</title>
        <authorList>
            <person name="Kim H.-S."/>
            <person name="Busman M."/>
            <person name="Brown D.W."/>
            <person name="Divon H."/>
            <person name="Uhlig S."/>
            <person name="Proctor R.H."/>
        </authorList>
    </citation>
    <scope>NUCLEOTIDE SEQUENCE [LARGE SCALE GENOMIC DNA]</scope>
    <source>
        <strain evidence="1 2">NRRL 13617</strain>
    </source>
</reference>
<evidence type="ECO:0000313" key="2">
    <source>
        <dbReference type="Proteomes" id="UP000582016"/>
    </source>
</evidence>